<dbReference type="InterPro" id="IPR048661">
    <property type="entry name" value="CPL1-like"/>
</dbReference>
<protein>
    <recommendedName>
        <fullName evidence="3">Protein CPL1-like domain-containing protein</fullName>
    </recommendedName>
</protein>
<sequence>MMNSKVSFSVLAVAILCLVPMTSSHSTYSMEQKSTSTSSSSNSTSSQATVTVGSTEQPRWQDHQRDEGPQPTKTSRAGDDDFSDSNSSAPKSKQPSRTIPESYEEEPDYSGDAPLARNSTFVSDPSASYADTPTPTLNCPGPIDPATGEGYLDSDQNCSIACYNNLVLNQSGDACVCAPTFQFDPVEVKCVCPSPFVLRGSKCVLLPSQAAGARHSGHKKRSLNSQWTFGVEDKLHGKYLRNDVDRKFCPDSEIACRMSSGGYECLDPDVTLESCGGCSSIGTGVDCRNITGADEVGCYQGACQVITCGRGFRLIDGSCIRNVRRR</sequence>
<feature type="region of interest" description="Disordered" evidence="1">
    <location>
        <begin position="30"/>
        <end position="118"/>
    </location>
</feature>
<dbReference type="Pfam" id="PF21671">
    <property type="entry name" value="CPL1-like"/>
    <property type="match status" value="1"/>
</dbReference>
<dbReference type="PANTHER" id="PTHR35192:SF2">
    <property type="entry name" value="APPLE DOMAIN-CONTAINING PROTEIN"/>
    <property type="match status" value="1"/>
</dbReference>
<organism evidence="4 5">
    <name type="scientific">Puccinia striiformis f. sp. tritici PST-78</name>
    <dbReference type="NCBI Taxonomy" id="1165861"/>
    <lineage>
        <taxon>Eukaryota</taxon>
        <taxon>Fungi</taxon>
        <taxon>Dikarya</taxon>
        <taxon>Basidiomycota</taxon>
        <taxon>Pucciniomycotina</taxon>
        <taxon>Pucciniomycetes</taxon>
        <taxon>Pucciniales</taxon>
        <taxon>Pucciniaceae</taxon>
        <taxon>Puccinia</taxon>
    </lineage>
</organism>
<proteinExistence type="predicted"/>
<evidence type="ECO:0000256" key="2">
    <source>
        <dbReference type="SAM" id="SignalP"/>
    </source>
</evidence>
<reference evidence="5" key="1">
    <citation type="submission" date="2014-03" db="EMBL/GenBank/DDBJ databases">
        <title>The Genome Sequence of Puccinia striiformis f. sp. tritici PST-78.</title>
        <authorList>
            <consortium name="The Broad Institute Genome Sequencing Platform"/>
            <person name="Cuomo C."/>
            <person name="Hulbert S."/>
            <person name="Chen X."/>
            <person name="Walker B."/>
            <person name="Young S.K."/>
            <person name="Zeng Q."/>
            <person name="Gargeya S."/>
            <person name="Fitzgerald M."/>
            <person name="Haas B."/>
            <person name="Abouelleil A."/>
            <person name="Alvarado L."/>
            <person name="Arachchi H.M."/>
            <person name="Berlin A.M."/>
            <person name="Chapman S.B."/>
            <person name="Goldberg J."/>
            <person name="Griggs A."/>
            <person name="Gujja S."/>
            <person name="Hansen M."/>
            <person name="Howarth C."/>
            <person name="Imamovic A."/>
            <person name="Larimer J."/>
            <person name="McCowan C."/>
            <person name="Montmayeur A."/>
            <person name="Murphy C."/>
            <person name="Neiman D."/>
            <person name="Pearson M."/>
            <person name="Priest M."/>
            <person name="Roberts A."/>
            <person name="Saif S."/>
            <person name="Shea T."/>
            <person name="Sisk P."/>
            <person name="Sykes S."/>
            <person name="Wortman J."/>
            <person name="Nusbaum C."/>
            <person name="Birren B."/>
        </authorList>
    </citation>
    <scope>NUCLEOTIDE SEQUENCE [LARGE SCALE GENOMIC DNA]</scope>
    <source>
        <strain evidence="5">race PST-78</strain>
    </source>
</reference>
<evidence type="ECO:0000259" key="3">
    <source>
        <dbReference type="Pfam" id="PF21671"/>
    </source>
</evidence>
<dbReference type="AlphaFoldDB" id="A0A0L0VXN9"/>
<gene>
    <name evidence="4" type="ORF">PSTG_02734</name>
</gene>
<dbReference type="Proteomes" id="UP000054564">
    <property type="component" value="Unassembled WGS sequence"/>
</dbReference>
<feature type="chain" id="PRO_5005550750" description="Protein CPL1-like domain-containing protein" evidence="2">
    <location>
        <begin position="25"/>
        <end position="326"/>
    </location>
</feature>
<dbReference type="EMBL" id="AJIL01000014">
    <property type="protein sequence ID" value="KNF04026.1"/>
    <property type="molecule type" value="Genomic_DNA"/>
</dbReference>
<feature type="compositionally biased region" description="Low complexity" evidence="1">
    <location>
        <begin position="34"/>
        <end position="46"/>
    </location>
</feature>
<keyword evidence="2" id="KW-0732">Signal</keyword>
<comment type="caution">
    <text evidence="4">The sequence shown here is derived from an EMBL/GenBank/DDBJ whole genome shotgun (WGS) entry which is preliminary data.</text>
</comment>
<feature type="compositionally biased region" description="Basic and acidic residues" evidence="1">
    <location>
        <begin position="59"/>
        <end position="68"/>
    </location>
</feature>
<evidence type="ECO:0000313" key="4">
    <source>
        <dbReference type="EMBL" id="KNF04026.1"/>
    </source>
</evidence>
<evidence type="ECO:0000256" key="1">
    <source>
        <dbReference type="SAM" id="MobiDB-lite"/>
    </source>
</evidence>
<dbReference type="InterPro" id="IPR038955">
    <property type="entry name" value="PriA/CPL1_fungi"/>
</dbReference>
<evidence type="ECO:0000313" key="5">
    <source>
        <dbReference type="Proteomes" id="UP000054564"/>
    </source>
</evidence>
<feature type="signal peptide" evidence="2">
    <location>
        <begin position="1"/>
        <end position="24"/>
    </location>
</feature>
<feature type="compositionally biased region" description="Polar residues" evidence="1">
    <location>
        <begin position="47"/>
        <end position="58"/>
    </location>
</feature>
<name>A0A0L0VXN9_9BASI</name>
<feature type="domain" description="Protein CPL1-like" evidence="3">
    <location>
        <begin position="263"/>
        <end position="314"/>
    </location>
</feature>
<dbReference type="STRING" id="1165861.A0A0L0VXN9"/>
<accession>A0A0L0VXN9</accession>
<feature type="compositionally biased region" description="Polar residues" evidence="1">
    <location>
        <begin position="84"/>
        <end position="99"/>
    </location>
</feature>
<dbReference type="PANTHER" id="PTHR35192">
    <property type="entry name" value="PROTEIN, PUTATIVE-RELATED"/>
    <property type="match status" value="1"/>
</dbReference>
<keyword evidence="5" id="KW-1185">Reference proteome</keyword>
<dbReference type="OrthoDB" id="439917at2759"/>